<dbReference type="PANTHER" id="PTHR10566">
    <property type="entry name" value="CHAPERONE-ACTIVITY OF BC1 COMPLEX CABC1 -RELATED"/>
    <property type="match status" value="1"/>
</dbReference>
<keyword evidence="2" id="KW-0812">Transmembrane</keyword>
<evidence type="ECO:0000256" key="1">
    <source>
        <dbReference type="ARBA" id="ARBA00009670"/>
    </source>
</evidence>
<feature type="domain" description="ABC1 atypical kinase-like" evidence="3">
    <location>
        <begin position="104"/>
        <end position="349"/>
    </location>
</feature>
<protein>
    <submittedName>
        <fullName evidence="4">ABC transporter</fullName>
    </submittedName>
</protein>
<organism evidence="4 5">
    <name type="scientific">Candidatus Schekmanbacteria bacterium RBG_13_48_7</name>
    <dbReference type="NCBI Taxonomy" id="1817878"/>
    <lineage>
        <taxon>Bacteria</taxon>
        <taxon>Candidatus Schekmaniibacteriota</taxon>
    </lineage>
</organism>
<evidence type="ECO:0000259" key="3">
    <source>
        <dbReference type="Pfam" id="PF03109"/>
    </source>
</evidence>
<feature type="transmembrane region" description="Helical" evidence="2">
    <location>
        <begin position="509"/>
        <end position="531"/>
    </location>
</feature>
<keyword evidence="2" id="KW-0472">Membrane</keyword>
<evidence type="ECO:0000313" key="5">
    <source>
        <dbReference type="Proteomes" id="UP000179266"/>
    </source>
</evidence>
<evidence type="ECO:0000256" key="2">
    <source>
        <dbReference type="SAM" id="Phobius"/>
    </source>
</evidence>
<dbReference type="EMBL" id="MGDD01000254">
    <property type="protein sequence ID" value="OGL43780.1"/>
    <property type="molecule type" value="Genomic_DNA"/>
</dbReference>
<feature type="transmembrane region" description="Helical" evidence="2">
    <location>
        <begin position="537"/>
        <end position="560"/>
    </location>
</feature>
<dbReference type="Proteomes" id="UP000179266">
    <property type="component" value="Unassembled WGS sequence"/>
</dbReference>
<proteinExistence type="inferred from homology"/>
<dbReference type="SUPFAM" id="SSF56112">
    <property type="entry name" value="Protein kinase-like (PK-like)"/>
    <property type="match status" value="1"/>
</dbReference>
<dbReference type="CDD" id="cd05121">
    <property type="entry name" value="ABC1_ADCK3-like"/>
    <property type="match status" value="1"/>
</dbReference>
<sequence length="565" mass="65116">MFSIRKIGVLGRTYRHLKRHQQVLGVLFKYGFGDLLDTLKVEQYFGVGRQWISKKDHVQIDKLTRAERIRLALQELGPTFIKLGQILSTRPDLIPLRYVQELSKLQDNVSQFSYDEVREIVKSETGRYPEDLFRHFETSPLAAASIGQVHRAQLMENDQVVVKVQRPGIRKIIEVDIEIMFHLASLMERHLEEAKLFRPTRILDEFANSLEKEIDYNLEASNIENFARQFMDDETVYIPRIYRELSTQRVLTMEYVEGIKASDVEGLQQTGYDLPEIARRGANSMMRQVFVHGYFHADPHPGNLFILPGNVICFLDFGMMGRIRREEREDFAELLVELIEKDEKKITEVMLNLTDYEHEPDKTHLEMDMSEFVNQYLFRPLKETNIAKMFQRLLEILAGHQLRLKPDLFLMIRAISAVETLGRSLDPDFMLMTYAEPLVRSVHLGRFAPKRIVQDLVDSGSELVTLLRIVPGEIRSILKLAKEGGVKVEFEQRGLDPLLLTHDRTMNRLVFAIVMAALIVGSSLIVLSGVPPKWHDIPVIGVVGFIVAGLMGFWMLISILRQGKM</sequence>
<keyword evidence="2" id="KW-1133">Transmembrane helix</keyword>
<evidence type="ECO:0000313" key="4">
    <source>
        <dbReference type="EMBL" id="OGL43780.1"/>
    </source>
</evidence>
<name>A0A1F7RR15_9BACT</name>
<dbReference type="InterPro" id="IPR011009">
    <property type="entry name" value="Kinase-like_dom_sf"/>
</dbReference>
<comment type="caution">
    <text evidence="4">The sequence shown here is derived from an EMBL/GenBank/DDBJ whole genome shotgun (WGS) entry which is preliminary data.</text>
</comment>
<dbReference type="AlphaFoldDB" id="A0A1F7RR15"/>
<reference evidence="4 5" key="1">
    <citation type="journal article" date="2016" name="Nat. Commun.">
        <title>Thousands of microbial genomes shed light on interconnected biogeochemical processes in an aquifer system.</title>
        <authorList>
            <person name="Anantharaman K."/>
            <person name="Brown C.T."/>
            <person name="Hug L.A."/>
            <person name="Sharon I."/>
            <person name="Castelle C.J."/>
            <person name="Probst A.J."/>
            <person name="Thomas B.C."/>
            <person name="Singh A."/>
            <person name="Wilkins M.J."/>
            <person name="Karaoz U."/>
            <person name="Brodie E.L."/>
            <person name="Williams K.H."/>
            <person name="Hubbard S.S."/>
            <person name="Banfield J.F."/>
        </authorList>
    </citation>
    <scope>NUCLEOTIDE SEQUENCE [LARGE SCALE GENOMIC DNA]</scope>
</reference>
<dbReference type="PANTHER" id="PTHR10566:SF113">
    <property type="entry name" value="PROTEIN ACTIVITY OF BC1 COMPLEX KINASE 7, CHLOROPLASTIC"/>
    <property type="match status" value="1"/>
</dbReference>
<dbReference type="Pfam" id="PF03109">
    <property type="entry name" value="ABC1"/>
    <property type="match status" value="1"/>
</dbReference>
<comment type="similarity">
    <text evidence="1">Belongs to the protein kinase superfamily. ADCK protein kinase family.</text>
</comment>
<gene>
    <name evidence="4" type="ORF">A2161_07170</name>
</gene>
<accession>A0A1F7RR15</accession>
<dbReference type="InterPro" id="IPR050154">
    <property type="entry name" value="UbiB_kinase"/>
</dbReference>
<dbReference type="InterPro" id="IPR004147">
    <property type="entry name" value="ABC1_dom"/>
</dbReference>